<dbReference type="RefSeq" id="WP_067061335.1">
    <property type="nucleotide sequence ID" value="NZ_CP014699.1"/>
</dbReference>
<keyword evidence="1" id="KW-1133">Transmembrane helix</keyword>
<dbReference type="OrthoDB" id="5695313at2"/>
<reference evidence="2 3" key="1">
    <citation type="journal article" date="2016" name="Int. J. Syst. Evol. Microbiol.">
        <title>Streptococcuspantholopis sp. nov., isolated from faeces of the Tibetan antelope (Pantholops hodgsonii).</title>
        <authorList>
            <person name="Bai X."/>
            <person name="Xiong Y."/>
            <person name="Lu S."/>
            <person name="Jin D."/>
            <person name="Lai X."/>
            <person name="Yang J."/>
            <person name="Niu L."/>
            <person name="Hu S."/>
            <person name="Meng X."/>
            <person name="Pu J."/>
            <person name="Ye C."/>
            <person name="Xu J."/>
        </authorList>
    </citation>
    <scope>NUCLEOTIDE SEQUENCE [LARGE SCALE GENOMIC DNA]</scope>
    <source>
        <strain evidence="2 3">TA 26</strain>
    </source>
</reference>
<feature type="transmembrane region" description="Helical" evidence="1">
    <location>
        <begin position="42"/>
        <end position="59"/>
    </location>
</feature>
<name>A0A172Q6R2_9STRE</name>
<evidence type="ECO:0000256" key="1">
    <source>
        <dbReference type="SAM" id="Phobius"/>
    </source>
</evidence>
<keyword evidence="3" id="KW-1185">Reference proteome</keyword>
<accession>A0A172Q6R2</accession>
<feature type="transmembrane region" description="Helical" evidence="1">
    <location>
        <begin position="203"/>
        <end position="220"/>
    </location>
</feature>
<evidence type="ECO:0000313" key="2">
    <source>
        <dbReference type="EMBL" id="AND79154.1"/>
    </source>
</evidence>
<protein>
    <recommendedName>
        <fullName evidence="4">Glycosyltransferase RgtA/B/C/D-like domain-containing protein</fullName>
    </recommendedName>
</protein>
<dbReference type="KEGG" id="spat:A0O21_03485"/>
<dbReference type="EMBL" id="CP014699">
    <property type="protein sequence ID" value="AND79154.1"/>
    <property type="molecule type" value="Genomic_DNA"/>
</dbReference>
<dbReference type="Proteomes" id="UP000077317">
    <property type="component" value="Chromosome"/>
</dbReference>
<feature type="transmembrane region" description="Helical" evidence="1">
    <location>
        <begin position="475"/>
        <end position="494"/>
    </location>
</feature>
<evidence type="ECO:0000313" key="3">
    <source>
        <dbReference type="Proteomes" id="UP000077317"/>
    </source>
</evidence>
<sequence length="513" mass="58508">MEKLLKIGNSVFFVLMMLWGYFAVYFAFQYLNIDYTNLTDALAKLLTVFVVLLFFAFHFKKQTVRIGRIAYSFLISHKKYVLAGLFVFQLLITFSSLALASADTTIVYLITTDPKYAAATDYISLNPNNFLLVVWFKINYFLTRENLVAALAFWNILFIDSSIVFVYLSNKLMLNKKTADVSFLLFTLVLGLSPQQLYTYSDAITLFLLSLFILLAVLIVKGRLKARGSALAGLVLAAAYGFRPTVIIFIIAGAIVLAVYVVKQKAAVLKPYVKVLLIAVCSFILVNRALAFSLDKQDFVNYEPQMSRTLLYYVNLGLTYSGNVHSEISEEVWQSAGKDRNRLALNEIKQRLADYKFTTFVGHLFYKYYWIVGEGNFGWFQERVLSEEQRLTVQWLKNVQDSALARWIRSYIYVEGDNYYLYGSLLQIIWIGVSVGLIAFCFFFDANNGFQLWMQITVFGGLLFLMLFEGGRTRYLIQFLPAILTISSVGIHQLNRLLSQKISEQGGHSQLSS</sequence>
<keyword evidence="1" id="KW-0812">Transmembrane</keyword>
<dbReference type="AlphaFoldDB" id="A0A172Q6R2"/>
<feature type="transmembrane region" description="Helical" evidence="1">
    <location>
        <begin position="147"/>
        <end position="168"/>
    </location>
</feature>
<feature type="transmembrane region" description="Helical" evidence="1">
    <location>
        <begin position="272"/>
        <end position="290"/>
    </location>
</feature>
<feature type="transmembrane region" description="Helical" evidence="1">
    <location>
        <begin position="80"/>
        <end position="100"/>
    </location>
</feature>
<feature type="transmembrane region" description="Helical" evidence="1">
    <location>
        <begin position="180"/>
        <end position="197"/>
    </location>
</feature>
<feature type="transmembrane region" description="Helical" evidence="1">
    <location>
        <begin position="419"/>
        <end position="444"/>
    </location>
</feature>
<dbReference type="STRING" id="1811193.A0O21_03485"/>
<proteinExistence type="predicted"/>
<keyword evidence="1" id="KW-0472">Membrane</keyword>
<feature type="transmembrane region" description="Helical" evidence="1">
    <location>
        <begin position="12"/>
        <end position="30"/>
    </location>
</feature>
<evidence type="ECO:0008006" key="4">
    <source>
        <dbReference type="Google" id="ProtNLM"/>
    </source>
</evidence>
<gene>
    <name evidence="2" type="ORF">A0O21_03485</name>
</gene>
<organism evidence="2 3">
    <name type="scientific">Streptococcus pantholopis</name>
    <dbReference type="NCBI Taxonomy" id="1811193"/>
    <lineage>
        <taxon>Bacteria</taxon>
        <taxon>Bacillati</taxon>
        <taxon>Bacillota</taxon>
        <taxon>Bacilli</taxon>
        <taxon>Lactobacillales</taxon>
        <taxon>Streptococcaceae</taxon>
        <taxon>Streptococcus</taxon>
    </lineage>
</organism>
<feature type="transmembrane region" description="Helical" evidence="1">
    <location>
        <begin position="450"/>
        <end position="468"/>
    </location>
</feature>
<reference evidence="3" key="2">
    <citation type="submission" date="2016-03" db="EMBL/GenBank/DDBJ databases">
        <title>Streptococcus antelopensis sp. nov., isolated from the feces of the Tibetan antelope (Pantholops hodgsonii) in Hoh Xil National Nature Reserve, Qinghai, China.</title>
        <authorList>
            <person name="Bai X."/>
        </authorList>
    </citation>
    <scope>NUCLEOTIDE SEQUENCE [LARGE SCALE GENOMIC DNA]</scope>
    <source>
        <strain evidence="3">TA 26</strain>
    </source>
</reference>
<feature type="transmembrane region" description="Helical" evidence="1">
    <location>
        <begin position="232"/>
        <end position="260"/>
    </location>
</feature>